<dbReference type="RefSeq" id="WP_189058390.1">
    <property type="nucleotide sequence ID" value="NZ_BMMK01000013.1"/>
</dbReference>
<reference evidence="1" key="2">
    <citation type="submission" date="2020-09" db="EMBL/GenBank/DDBJ databases">
        <authorList>
            <person name="Sun Q."/>
            <person name="Zhou Y."/>
        </authorList>
    </citation>
    <scope>NUCLEOTIDE SEQUENCE</scope>
    <source>
        <strain evidence="1">CGMCC 4.5737</strain>
    </source>
</reference>
<keyword evidence="2" id="KW-1185">Reference proteome</keyword>
<proteinExistence type="predicted"/>
<evidence type="ECO:0000313" key="1">
    <source>
        <dbReference type="EMBL" id="GGM58260.1"/>
    </source>
</evidence>
<dbReference type="Proteomes" id="UP000637578">
    <property type="component" value="Unassembled WGS sequence"/>
</dbReference>
<organism evidence="1 2">
    <name type="scientific">Longimycelium tulufanense</name>
    <dbReference type="NCBI Taxonomy" id="907463"/>
    <lineage>
        <taxon>Bacteria</taxon>
        <taxon>Bacillati</taxon>
        <taxon>Actinomycetota</taxon>
        <taxon>Actinomycetes</taxon>
        <taxon>Pseudonocardiales</taxon>
        <taxon>Pseudonocardiaceae</taxon>
        <taxon>Longimycelium</taxon>
    </lineage>
</organism>
<dbReference type="Gene3D" id="3.40.50.150">
    <property type="entry name" value="Vaccinia Virus protein VP39"/>
    <property type="match status" value="1"/>
</dbReference>
<dbReference type="EMBL" id="BMMK01000013">
    <property type="protein sequence ID" value="GGM58260.1"/>
    <property type="molecule type" value="Genomic_DNA"/>
</dbReference>
<dbReference type="AlphaFoldDB" id="A0A8J3CDI2"/>
<evidence type="ECO:0008006" key="3">
    <source>
        <dbReference type="Google" id="ProtNLM"/>
    </source>
</evidence>
<name>A0A8J3CDI2_9PSEU</name>
<dbReference type="SUPFAM" id="SSF53335">
    <property type="entry name" value="S-adenosyl-L-methionine-dependent methyltransferases"/>
    <property type="match status" value="1"/>
</dbReference>
<evidence type="ECO:0000313" key="2">
    <source>
        <dbReference type="Proteomes" id="UP000637578"/>
    </source>
</evidence>
<protein>
    <recommendedName>
        <fullName evidence="3">Methyltransferase domain-containing protein</fullName>
    </recommendedName>
</protein>
<sequence length="229" mass="24888">MDDTLASVVADLAAWLRLAPLLTEYLPFPERALRPAAVASFLDEVLVGNRTVLLELGCGPSTVLLARLLDRRGFGRLLALEHDEKWAAFVDLQLRRESLHHLARVVHVPLAPHPAAVLNLPWYAPRPARDEVTAYVERFGLVDLLMVDGPDLRYGPTLPGLPAADPSSDLVRQPTLPVLRGALAPGATVLVDDADRPGTRALLGRWGEEYGLTFHINKSTGLAAAQLTP</sequence>
<comment type="caution">
    <text evidence="1">The sequence shown here is derived from an EMBL/GenBank/DDBJ whole genome shotgun (WGS) entry which is preliminary data.</text>
</comment>
<dbReference type="InterPro" id="IPR029063">
    <property type="entry name" value="SAM-dependent_MTases_sf"/>
</dbReference>
<gene>
    <name evidence="1" type="ORF">GCM10012275_31810</name>
</gene>
<dbReference type="Pfam" id="PF13578">
    <property type="entry name" value="Methyltransf_24"/>
    <property type="match status" value="1"/>
</dbReference>
<reference evidence="1" key="1">
    <citation type="journal article" date="2014" name="Int. J. Syst. Evol. Microbiol.">
        <title>Complete genome sequence of Corynebacterium casei LMG S-19264T (=DSM 44701T), isolated from a smear-ripened cheese.</title>
        <authorList>
            <consortium name="US DOE Joint Genome Institute (JGI-PGF)"/>
            <person name="Walter F."/>
            <person name="Albersmeier A."/>
            <person name="Kalinowski J."/>
            <person name="Ruckert C."/>
        </authorList>
    </citation>
    <scope>NUCLEOTIDE SEQUENCE</scope>
    <source>
        <strain evidence="1">CGMCC 4.5737</strain>
    </source>
</reference>
<accession>A0A8J3CDI2</accession>